<accession>A0A9X2EG89</accession>
<dbReference type="RefSeq" id="WP_251917146.1">
    <property type="nucleotide sequence ID" value="NZ_JAMRXG010000017.1"/>
</dbReference>
<dbReference type="Pfam" id="PF10065">
    <property type="entry name" value="DUF2303"/>
    <property type="match status" value="1"/>
</dbReference>
<name>A0A9X2EG89_9NOCA</name>
<comment type="caution">
    <text evidence="1">The sequence shown here is derived from an EMBL/GenBank/DDBJ whole genome shotgun (WGS) entry which is preliminary data.</text>
</comment>
<dbReference type="InterPro" id="IPR019276">
    <property type="entry name" value="DUF2303"/>
</dbReference>
<evidence type="ECO:0000313" key="1">
    <source>
        <dbReference type="EMBL" id="MCM6777736.1"/>
    </source>
</evidence>
<evidence type="ECO:0000313" key="2">
    <source>
        <dbReference type="Proteomes" id="UP001139157"/>
    </source>
</evidence>
<proteinExistence type="predicted"/>
<reference evidence="1" key="1">
    <citation type="submission" date="2022-06" db="EMBL/GenBank/DDBJ databases">
        <title>Novel species in genus nocardia.</title>
        <authorList>
            <person name="Li F."/>
        </authorList>
    </citation>
    <scope>NUCLEOTIDE SEQUENCE</scope>
    <source>
        <strain evidence="1">CDC141</strain>
    </source>
</reference>
<protein>
    <submittedName>
        <fullName evidence="1">YfdQ family protein</fullName>
    </submittedName>
</protein>
<sequence>MTADNPTSATTEAHAVAELARESRRYGQTIQPSPFELHVNVVPDDANIEAASYEAYQHQPQRPRGTSTVTSAQSFLRLLRQPRHHGSVIFADDQRARVTAVVNFEGWRDHRIVLQLQHSEPWTRWTDNHDKLMGQTDFAELIEAGVPDIVDPAAADMLELAQTFEATKEVQFESGARLSSGAVRFRYLETVTAKAGRAADIEVPATFMLYIPIWRGGDRVALNAALRYRIAANGLRLGYKLIGLHDVIDTEFGNLTDQIETSLDADAGHLVVTGPAPAAIDPMP</sequence>
<dbReference type="Proteomes" id="UP001139157">
    <property type="component" value="Unassembled WGS sequence"/>
</dbReference>
<dbReference type="AlphaFoldDB" id="A0A9X2EG89"/>
<dbReference type="EMBL" id="JAMRXG010000017">
    <property type="protein sequence ID" value="MCM6777736.1"/>
    <property type="molecule type" value="Genomic_DNA"/>
</dbReference>
<gene>
    <name evidence="1" type="ORF">NDR86_30055</name>
</gene>
<organism evidence="1 2">
    <name type="scientific">Nocardia pulmonis</name>
    <dbReference type="NCBI Taxonomy" id="2951408"/>
    <lineage>
        <taxon>Bacteria</taxon>
        <taxon>Bacillati</taxon>
        <taxon>Actinomycetota</taxon>
        <taxon>Actinomycetes</taxon>
        <taxon>Mycobacteriales</taxon>
        <taxon>Nocardiaceae</taxon>
        <taxon>Nocardia</taxon>
    </lineage>
</organism>
<keyword evidence="2" id="KW-1185">Reference proteome</keyword>